<evidence type="ECO:0000256" key="1">
    <source>
        <dbReference type="ARBA" id="ARBA00006817"/>
    </source>
</evidence>
<dbReference type="InterPro" id="IPR013538">
    <property type="entry name" value="ASHA1/2-like_C"/>
</dbReference>
<comment type="caution">
    <text evidence="3">The sequence shown here is derived from an EMBL/GenBank/DDBJ whole genome shotgun (WGS) entry which is preliminary data.</text>
</comment>
<protein>
    <recommendedName>
        <fullName evidence="2">Activator of Hsp90 ATPase homologue 1/2-like C-terminal domain-containing protein</fullName>
    </recommendedName>
</protein>
<dbReference type="Pfam" id="PF08327">
    <property type="entry name" value="AHSA1"/>
    <property type="match status" value="1"/>
</dbReference>
<dbReference type="RefSeq" id="WP_134749997.1">
    <property type="nucleotide sequence ID" value="NZ_MYFO02000007.1"/>
</dbReference>
<dbReference type="Proteomes" id="UP000298246">
    <property type="component" value="Unassembled WGS sequence"/>
</dbReference>
<name>A0A4Y8Q8Y7_9BACL</name>
<dbReference type="InterPro" id="IPR023393">
    <property type="entry name" value="START-like_dom_sf"/>
</dbReference>
<dbReference type="Gene3D" id="3.30.530.20">
    <property type="match status" value="1"/>
</dbReference>
<dbReference type="AlphaFoldDB" id="A0A4Y8Q8Y7"/>
<accession>A0A4Y8Q8Y7</accession>
<dbReference type="SUPFAM" id="SSF55961">
    <property type="entry name" value="Bet v1-like"/>
    <property type="match status" value="1"/>
</dbReference>
<evidence type="ECO:0000313" key="4">
    <source>
        <dbReference type="Proteomes" id="UP000298246"/>
    </source>
</evidence>
<sequence>MDNITKMLVHRPAVAVFEALVDPAQMAQYWFSGTERLTAGGVVTWRYEEYGAEVGIRVLELEADRRLVFQWGVDGSGHVVTVTLTALDEERTVIEVCEAGFDEQAEGFALELADNKEGWVYMLTCLKAYVEFGIGTLRASLVK</sequence>
<evidence type="ECO:0000313" key="3">
    <source>
        <dbReference type="EMBL" id="TFE91012.1"/>
    </source>
</evidence>
<feature type="domain" description="Activator of Hsp90 ATPase homologue 1/2-like C-terminal" evidence="2">
    <location>
        <begin position="12"/>
        <end position="131"/>
    </location>
</feature>
<proteinExistence type="inferred from homology"/>
<dbReference type="OrthoDB" id="2364866at2"/>
<organism evidence="3 4">
    <name type="scientific">Paenibacillus athensensis</name>
    <dbReference type="NCBI Taxonomy" id="1967502"/>
    <lineage>
        <taxon>Bacteria</taxon>
        <taxon>Bacillati</taxon>
        <taxon>Bacillota</taxon>
        <taxon>Bacilli</taxon>
        <taxon>Bacillales</taxon>
        <taxon>Paenibacillaceae</taxon>
        <taxon>Paenibacillus</taxon>
    </lineage>
</organism>
<dbReference type="EMBL" id="MYFO01000003">
    <property type="protein sequence ID" value="TFE91012.1"/>
    <property type="molecule type" value="Genomic_DNA"/>
</dbReference>
<evidence type="ECO:0000259" key="2">
    <source>
        <dbReference type="Pfam" id="PF08327"/>
    </source>
</evidence>
<reference evidence="3 4" key="1">
    <citation type="submission" date="2017-03" db="EMBL/GenBank/DDBJ databases">
        <title>Isolation of Levoglucosan Utilizing Bacteria.</title>
        <authorList>
            <person name="Arya A.S."/>
        </authorList>
    </citation>
    <scope>NUCLEOTIDE SEQUENCE [LARGE SCALE GENOMIC DNA]</scope>
    <source>
        <strain evidence="3 4">MEC069</strain>
    </source>
</reference>
<keyword evidence="4" id="KW-1185">Reference proteome</keyword>
<gene>
    <name evidence="3" type="ORF">B5M42_04110</name>
</gene>
<comment type="similarity">
    <text evidence="1">Belongs to the AHA1 family.</text>
</comment>